<evidence type="ECO:0000313" key="3">
    <source>
        <dbReference type="Proteomes" id="UP000092555"/>
    </source>
</evidence>
<name>A0A1A0GWK1_9ASCO</name>
<protein>
    <submittedName>
        <fullName evidence="2">Uncharacterized protein</fullName>
    </submittedName>
</protein>
<dbReference type="AlphaFoldDB" id="A0A1A0GWK1"/>
<dbReference type="EMBL" id="LXTC01000016">
    <property type="protein sequence ID" value="OBA16121.1"/>
    <property type="molecule type" value="Genomic_DNA"/>
</dbReference>
<comment type="caution">
    <text evidence="2">The sequence shown here is derived from an EMBL/GenBank/DDBJ whole genome shotgun (WGS) entry which is preliminary data.</text>
</comment>
<reference evidence="2 3" key="1">
    <citation type="submission" date="2016-05" db="EMBL/GenBank/DDBJ databases">
        <title>Comparative genomics of biotechnologically important yeasts.</title>
        <authorList>
            <consortium name="DOE Joint Genome Institute"/>
            <person name="Riley R."/>
            <person name="Haridas S."/>
            <person name="Wolfe K.H."/>
            <person name="Lopes M.R."/>
            <person name="Hittinger C.T."/>
            <person name="Goker M."/>
            <person name="Salamov A."/>
            <person name="Wisecaver J."/>
            <person name="Long T.M."/>
            <person name="Aerts A.L."/>
            <person name="Barry K."/>
            <person name="Choi C."/>
            <person name="Clum A."/>
            <person name="Coughlan A.Y."/>
            <person name="Deshpande S."/>
            <person name="Douglass A.P."/>
            <person name="Hanson S.J."/>
            <person name="Klenk H.-P."/>
            <person name="LaButti K."/>
            <person name="Lapidus A."/>
            <person name="Lindquist E."/>
            <person name="Lipzen A."/>
            <person name="Meier-kolthoff J.P."/>
            <person name="Ohm R.A."/>
            <person name="Otillar R.P."/>
            <person name="Pangilinan J."/>
            <person name="Peng Y."/>
            <person name="Rokas A."/>
            <person name="Rosa C.A."/>
            <person name="Scheuner C."/>
            <person name="Sibirny A.A."/>
            <person name="Slot J.C."/>
            <person name="Stielow J.B."/>
            <person name="Sun H."/>
            <person name="Kurtzman C.P."/>
            <person name="Blackwell M."/>
            <person name="Grigoriev I.V."/>
            <person name="Jeffries T.W."/>
        </authorList>
    </citation>
    <scope>NUCLEOTIDE SEQUENCE [LARGE SCALE GENOMIC DNA]</scope>
    <source>
        <strain evidence="2 3">NRRL YB-4993</strain>
    </source>
</reference>
<dbReference type="GeneID" id="30027400"/>
<evidence type="ECO:0000256" key="1">
    <source>
        <dbReference type="SAM" id="MobiDB-lite"/>
    </source>
</evidence>
<evidence type="ECO:0000313" key="2">
    <source>
        <dbReference type="EMBL" id="OBA16121.1"/>
    </source>
</evidence>
<gene>
    <name evidence="2" type="ORF">METBIDRAFT_137696</name>
</gene>
<proteinExistence type="predicted"/>
<accession>A0A1A0GWK1</accession>
<keyword evidence="3" id="KW-1185">Reference proteome</keyword>
<sequence length="244" mass="24384">MYPLSSGASDASSLSPASSMYPPSSGASKPSSLSSSSVHSSSSASLGPKYTTTYTTTETDHSIVTKTIVVCVTTDATGCVTTVTSTVLHCPTTDCEPTELPNPTITGETPVPTASCNEGGSCTPAVETTSNIAPVPSGAAKVSYTTETLIITTTISKGPASYATSTLTVTRTVSIDCDTCETGEGSNPTVAPATDAPGHVLGSTTSSGTMTATLISSISPFEGGAGSRSVVLGMFVLSLLAFLL</sequence>
<organism evidence="2 3">
    <name type="scientific">Metschnikowia bicuspidata var. bicuspidata NRRL YB-4993</name>
    <dbReference type="NCBI Taxonomy" id="869754"/>
    <lineage>
        <taxon>Eukaryota</taxon>
        <taxon>Fungi</taxon>
        <taxon>Dikarya</taxon>
        <taxon>Ascomycota</taxon>
        <taxon>Saccharomycotina</taxon>
        <taxon>Pichiomycetes</taxon>
        <taxon>Metschnikowiaceae</taxon>
        <taxon>Metschnikowia</taxon>
    </lineage>
</organism>
<dbReference type="RefSeq" id="XP_018709232.1">
    <property type="nucleotide sequence ID" value="XM_018854424.1"/>
</dbReference>
<dbReference type="Proteomes" id="UP000092555">
    <property type="component" value="Unassembled WGS sequence"/>
</dbReference>
<feature type="region of interest" description="Disordered" evidence="1">
    <location>
        <begin position="1"/>
        <end position="49"/>
    </location>
</feature>